<organism evidence="6">
    <name type="scientific">marine metagenome</name>
    <dbReference type="NCBI Taxonomy" id="408172"/>
    <lineage>
        <taxon>unclassified sequences</taxon>
        <taxon>metagenomes</taxon>
        <taxon>ecological metagenomes</taxon>
    </lineage>
</organism>
<reference evidence="6" key="1">
    <citation type="submission" date="2018-05" db="EMBL/GenBank/DDBJ databases">
        <authorList>
            <person name="Lanie J.A."/>
            <person name="Ng W.-L."/>
            <person name="Kazmierczak K.M."/>
            <person name="Andrzejewski T.M."/>
            <person name="Davidsen T.M."/>
            <person name="Wayne K.J."/>
            <person name="Tettelin H."/>
            <person name="Glass J.I."/>
            <person name="Rusch D."/>
            <person name="Podicherti R."/>
            <person name="Tsui H.-C.T."/>
            <person name="Winkler M.E."/>
        </authorList>
    </citation>
    <scope>NUCLEOTIDE SEQUENCE</scope>
</reference>
<proteinExistence type="inferred from homology"/>
<dbReference type="PANTHER" id="PTHR21708:SF26">
    <property type="entry name" value="2-DEHYDROPANTOATE 2-REDUCTASE"/>
    <property type="match status" value="1"/>
</dbReference>
<evidence type="ECO:0008006" key="7">
    <source>
        <dbReference type="Google" id="ProtNLM"/>
    </source>
</evidence>
<feature type="domain" description="Ketopantoate reductase N-terminal" evidence="4">
    <location>
        <begin position="11"/>
        <end position="157"/>
    </location>
</feature>
<evidence type="ECO:0000256" key="3">
    <source>
        <dbReference type="ARBA" id="ARBA00023002"/>
    </source>
</evidence>
<dbReference type="SUPFAM" id="SSF51735">
    <property type="entry name" value="NAD(P)-binding Rossmann-fold domains"/>
    <property type="match status" value="1"/>
</dbReference>
<dbReference type="EMBL" id="UINC01001724">
    <property type="protein sequence ID" value="SUZ87428.1"/>
    <property type="molecule type" value="Genomic_DNA"/>
</dbReference>
<dbReference type="GO" id="GO:0005737">
    <property type="term" value="C:cytoplasm"/>
    <property type="evidence" value="ECO:0007669"/>
    <property type="project" value="TreeGrafter"/>
</dbReference>
<dbReference type="InterPro" id="IPR008927">
    <property type="entry name" value="6-PGluconate_DH-like_C_sf"/>
</dbReference>
<sequence length="318" mass="33763">MMNKPPTKHFAILGSGAVGGYYGAKLTRVGHRVSFLARGAHLAAMREGGLQIRSPLGDFTVPVEATDDPSLIGSVDVVLFTVKSYDNDTALPMLVPLVGDRTVVLTLQNGIDSADEVAAVVGESHVLGGATYIATGLVQPGLIEQTGTHRKIVFGEVFGQRSRASDRVVALGRLMEPADIEVETVVDARQQLWEKLIYLCPFAAFTGAARSPIGVLWNDLDTQARFMAAVAEVEAVARAEGVNVSATVTEEVREYMDSLPPETRSSMLIDLSQGKRIELEALQGTIVRRGQALGIATPIIAALYAELRPHAGGASACG</sequence>
<dbReference type="GO" id="GO:0015940">
    <property type="term" value="P:pantothenate biosynthetic process"/>
    <property type="evidence" value="ECO:0007669"/>
    <property type="project" value="InterPro"/>
</dbReference>
<dbReference type="InterPro" id="IPR013332">
    <property type="entry name" value="KPR_N"/>
</dbReference>
<keyword evidence="3" id="KW-0560">Oxidoreductase</keyword>
<dbReference type="Pfam" id="PF02558">
    <property type="entry name" value="ApbA"/>
    <property type="match status" value="1"/>
</dbReference>
<protein>
    <recommendedName>
        <fullName evidence="7">2-dehydropantoate 2-reductase</fullName>
    </recommendedName>
</protein>
<dbReference type="InterPro" id="IPR036291">
    <property type="entry name" value="NAD(P)-bd_dom_sf"/>
</dbReference>
<dbReference type="GO" id="GO:0008677">
    <property type="term" value="F:2-dehydropantoate 2-reductase activity"/>
    <property type="evidence" value="ECO:0007669"/>
    <property type="project" value="InterPro"/>
</dbReference>
<gene>
    <name evidence="6" type="ORF">METZ01_LOCUS40282</name>
</gene>
<evidence type="ECO:0000259" key="4">
    <source>
        <dbReference type="Pfam" id="PF02558"/>
    </source>
</evidence>
<dbReference type="Gene3D" id="3.40.50.720">
    <property type="entry name" value="NAD(P)-binding Rossmann-like Domain"/>
    <property type="match status" value="1"/>
</dbReference>
<evidence type="ECO:0000259" key="5">
    <source>
        <dbReference type="Pfam" id="PF08546"/>
    </source>
</evidence>
<keyword evidence="2" id="KW-0521">NADP</keyword>
<dbReference type="InterPro" id="IPR013752">
    <property type="entry name" value="KPA_reductase"/>
</dbReference>
<evidence type="ECO:0000256" key="2">
    <source>
        <dbReference type="ARBA" id="ARBA00022857"/>
    </source>
</evidence>
<evidence type="ECO:0000313" key="6">
    <source>
        <dbReference type="EMBL" id="SUZ87428.1"/>
    </source>
</evidence>
<dbReference type="InterPro" id="IPR003710">
    <property type="entry name" value="ApbA"/>
</dbReference>
<dbReference type="InterPro" id="IPR051402">
    <property type="entry name" value="KPR-Related"/>
</dbReference>
<accession>A0A381R941</accession>
<dbReference type="FunFam" id="3.40.50.720:FF:000307">
    <property type="entry name" value="2-dehydropantoate 2-reductase"/>
    <property type="match status" value="1"/>
</dbReference>
<feature type="domain" description="Ketopantoate reductase C-terminal" evidence="5">
    <location>
        <begin position="188"/>
        <end position="309"/>
    </location>
</feature>
<dbReference type="NCBIfam" id="TIGR00745">
    <property type="entry name" value="apbA_panE"/>
    <property type="match status" value="1"/>
</dbReference>
<name>A0A381R941_9ZZZZ</name>
<dbReference type="SUPFAM" id="SSF48179">
    <property type="entry name" value="6-phosphogluconate dehydrogenase C-terminal domain-like"/>
    <property type="match status" value="1"/>
</dbReference>
<evidence type="ECO:0000256" key="1">
    <source>
        <dbReference type="ARBA" id="ARBA00007870"/>
    </source>
</evidence>
<dbReference type="Pfam" id="PF08546">
    <property type="entry name" value="ApbA_C"/>
    <property type="match status" value="1"/>
</dbReference>
<dbReference type="Gene3D" id="1.10.1040.10">
    <property type="entry name" value="N-(1-d-carboxylethyl)-l-norvaline Dehydrogenase, domain 2"/>
    <property type="match status" value="1"/>
</dbReference>
<dbReference type="FunFam" id="1.10.1040.10:FF:000017">
    <property type="entry name" value="2-dehydropantoate 2-reductase"/>
    <property type="match status" value="1"/>
</dbReference>
<dbReference type="PANTHER" id="PTHR21708">
    <property type="entry name" value="PROBABLE 2-DEHYDROPANTOATE 2-REDUCTASE"/>
    <property type="match status" value="1"/>
</dbReference>
<dbReference type="InterPro" id="IPR013328">
    <property type="entry name" value="6PGD_dom2"/>
</dbReference>
<dbReference type="AlphaFoldDB" id="A0A381R941"/>
<comment type="similarity">
    <text evidence="1">Belongs to the ketopantoate reductase family.</text>
</comment>